<feature type="region of interest" description="Disordered" evidence="1">
    <location>
        <begin position="84"/>
        <end position="141"/>
    </location>
</feature>
<dbReference type="EMBL" id="CP014518">
    <property type="protein sequence ID" value="AMM33300.1"/>
    <property type="molecule type" value="Genomic_DNA"/>
</dbReference>
<dbReference type="CDD" id="cd00118">
    <property type="entry name" value="LysM"/>
    <property type="match status" value="1"/>
</dbReference>
<protein>
    <recommendedName>
        <fullName evidence="2">LysM domain-containing protein</fullName>
    </recommendedName>
</protein>
<gene>
    <name evidence="3" type="ORF">SA2016_2634</name>
</gene>
<dbReference type="Gene3D" id="3.10.350.10">
    <property type="entry name" value="LysM domain"/>
    <property type="match status" value="1"/>
</dbReference>
<evidence type="ECO:0000256" key="1">
    <source>
        <dbReference type="SAM" id="MobiDB-lite"/>
    </source>
</evidence>
<keyword evidence="4" id="KW-1185">Reference proteome</keyword>
<dbReference type="InterPro" id="IPR036779">
    <property type="entry name" value="LysM_dom_sf"/>
</dbReference>
<dbReference type="STRING" id="37927.SA2016_2634"/>
<dbReference type="KEGG" id="satk:SA2016_2634"/>
<dbReference type="InterPro" id="IPR018392">
    <property type="entry name" value="LysM"/>
</dbReference>
<reference evidence="3 4" key="1">
    <citation type="submission" date="2016-02" db="EMBL/GenBank/DDBJ databases">
        <title>Complete genome of Sinomonas atrocyanea KCTC 3377.</title>
        <authorList>
            <person name="Kim K.M."/>
        </authorList>
    </citation>
    <scope>NUCLEOTIDE SEQUENCE [LARGE SCALE GENOMIC DNA]</scope>
    <source>
        <strain evidence="3 4">KCTC 3377</strain>
    </source>
</reference>
<dbReference type="OrthoDB" id="3210682at2"/>
<feature type="domain" description="LysM" evidence="2">
    <location>
        <begin position="136"/>
        <end position="193"/>
    </location>
</feature>
<dbReference type="PATRIC" id="fig|37927.3.peg.2709"/>
<feature type="compositionally biased region" description="Low complexity" evidence="1">
    <location>
        <begin position="84"/>
        <end position="102"/>
    </location>
</feature>
<dbReference type="Proteomes" id="UP000070134">
    <property type="component" value="Chromosome"/>
</dbReference>
<dbReference type="AlphaFoldDB" id="A0A127A1H2"/>
<dbReference type="PROSITE" id="PS51782">
    <property type="entry name" value="LYSM"/>
    <property type="match status" value="1"/>
</dbReference>
<name>A0A127A1H2_9MICC</name>
<evidence type="ECO:0000313" key="3">
    <source>
        <dbReference type="EMBL" id="AMM33300.1"/>
    </source>
</evidence>
<dbReference type="RefSeq" id="WP_066498782.1">
    <property type="nucleotide sequence ID" value="NZ_BJMO01000011.1"/>
</dbReference>
<accession>A0A127A1H2</accession>
<evidence type="ECO:0000313" key="4">
    <source>
        <dbReference type="Proteomes" id="UP000070134"/>
    </source>
</evidence>
<organism evidence="3 4">
    <name type="scientific">Sinomonas atrocyanea</name>
    <dbReference type="NCBI Taxonomy" id="37927"/>
    <lineage>
        <taxon>Bacteria</taxon>
        <taxon>Bacillati</taxon>
        <taxon>Actinomycetota</taxon>
        <taxon>Actinomycetes</taxon>
        <taxon>Micrococcales</taxon>
        <taxon>Micrococcaceae</taxon>
        <taxon>Sinomonas</taxon>
    </lineage>
</organism>
<sequence length="195" mass="19794">MENTVLLGLVASLVGLAVVAWWLLSMGFAIASALLAAAGASTASRRVGSFAPAFMRRLAMAMLGLGLVAVPAAHADSLPDPAWRPAASGPAAAVQGTPASAPVAPPAPEAGWVPAAPPTDPGPLVQQPLRPPAHTSQVEVRPGDSLWTIVARHLGAGATDLDIAQAWPSWYEANAGIIGGNPDLIRPGQILVPPR</sequence>
<evidence type="ECO:0000259" key="2">
    <source>
        <dbReference type="PROSITE" id="PS51782"/>
    </source>
</evidence>
<proteinExistence type="predicted"/>